<feature type="compositionally biased region" description="Polar residues" evidence="1">
    <location>
        <begin position="834"/>
        <end position="847"/>
    </location>
</feature>
<feature type="region of interest" description="Disordered" evidence="1">
    <location>
        <begin position="249"/>
        <end position="616"/>
    </location>
</feature>
<feature type="compositionally biased region" description="Basic and acidic residues" evidence="1">
    <location>
        <begin position="333"/>
        <end position="342"/>
    </location>
</feature>
<feature type="compositionally biased region" description="Acidic residues" evidence="1">
    <location>
        <begin position="1113"/>
        <end position="1131"/>
    </location>
</feature>
<feature type="compositionally biased region" description="Polar residues" evidence="1">
    <location>
        <begin position="1"/>
        <end position="10"/>
    </location>
</feature>
<proteinExistence type="predicted"/>
<feature type="region of interest" description="Disordered" evidence="1">
    <location>
        <begin position="1099"/>
        <end position="1133"/>
    </location>
</feature>
<reference evidence="2" key="1">
    <citation type="submission" date="2023-01" db="EMBL/GenBank/DDBJ databases">
        <title>Exophiala dermititidis isolated from Cystic Fibrosis Patient.</title>
        <authorList>
            <person name="Kurbessoian T."/>
            <person name="Crocker A."/>
            <person name="Murante D."/>
            <person name="Hogan D.A."/>
            <person name="Stajich J.E."/>
        </authorList>
    </citation>
    <scope>NUCLEOTIDE SEQUENCE</scope>
    <source>
        <strain evidence="2">Ex8</strain>
    </source>
</reference>
<feature type="compositionally biased region" description="Low complexity" evidence="1">
    <location>
        <begin position="797"/>
        <end position="825"/>
    </location>
</feature>
<gene>
    <name evidence="2" type="ORF">HRR80_000822</name>
</gene>
<feature type="compositionally biased region" description="Low complexity" evidence="1">
    <location>
        <begin position="47"/>
        <end position="56"/>
    </location>
</feature>
<dbReference type="Proteomes" id="UP001161757">
    <property type="component" value="Unassembled WGS sequence"/>
</dbReference>
<feature type="compositionally biased region" description="Polar residues" evidence="1">
    <location>
        <begin position="22"/>
        <end position="32"/>
    </location>
</feature>
<feature type="region of interest" description="Disordered" evidence="1">
    <location>
        <begin position="969"/>
        <end position="991"/>
    </location>
</feature>
<feature type="compositionally biased region" description="Basic and acidic residues" evidence="1">
    <location>
        <begin position="419"/>
        <end position="430"/>
    </location>
</feature>
<protein>
    <submittedName>
        <fullName evidence="2">Uncharacterized protein</fullName>
    </submittedName>
</protein>
<sequence length="1447" mass="161171">MGATQSQPDANNVDRTREIKTEQQLSGSSSYTPAPYRRLRPVESREAVQAQAAAVQGWRLSDSSDDLYESAPIQEPRTSEGNTSIAKRAPSPDVPSSNKKQRLVPTEQALHIALECLSTGAAVEKEENNTAENTTLDHPATTDSKPKSCSLFLNSEGSPSGSEDEDYSSFSLTPPGDNGDLSEDQKEEHLVKTLAALQRPNIVLAKPAVSGEESGHTADMFGRGDHLQNAREYMLQDQEETMARSKMLRERKSSRNLVAPDSPTLVTWDRQRQFSDPPQLRSPSLDSDEVSELFVPQTPTRKTKVSTDITTRQTVQRCQAPKHEPRAGLSYATHKDQADGHSSDYGYNRSKQHGEDVATLDSSLPSGKAQYRTRGQPIRSRSRSPVNGNDFSRNGYEIRSSQHTQVNGLATNSTVSGKLDIERTRNERKSRLPPGASPISINWSSGAKQKETISRDGPRVHFAPAPRPSGLKMLSMKGSHDANINKDTAVGVSRPGLSRPYDDIKDLSDEQDAARDNQPAATLYRPQSQDISDFENRDSAGDNLPGDPLSRQQRKDFVDRTNGWTTARDRQPAVTLSRPQQQDIMDVDGNRDRMRDGGGDRTTILPPFSSRRRGPPPMDMATALADPKKGLTLPPKFDTYEEDEKKAIVEHEIAKERKRDLEMIERLTQSIAQVRCLGPFTESHEEELAEAHRFISFILDEEKCGKVIRPRIQNIRDNMKRRTLGYFEPSSADVATWIDRIFTQATMDAVQRELARINELVEELGKTRAAFSAKRHNSRTKHGKRKMRACGKLAGFTSQPSAAGATGTATSPLAAPAAPPNKASTQHIPKKSTALPTQNRRQAQNASEDQRKDTINAKLKLFNDATRKAEDAREADKARIDYGVRKAGAGDKYDEACEENEAFEEDAHTSSVDLPSTEVIVAERGRASLFQSHEQQHNQWHEQSDEESEEDAGEQYVFGASWTGQAEGTATTTDFTAPPSFPDMCQQSQPEPRYDDAAISEDLDEINRLEDARQMESESHALNVQQQSTGSTQRFDAELLKRMQMESKTPALKAQQQSTPSAQQFDPELLKRMQNKQMAAAQPSTTQREDLTEVVHEDIAEPEVEVDPSAISDDSDLDSSEDENDEQDDDDGYSRQIFKYRVLGAFAGVEIYKDADTYIFKTTYKPERAKEIVASIIQSVLAQHPPEGGIDAGYWTLEVSYRDGLIEQHLMVGENMGVEARVWVEKKLVTLNRKAYQAAKAQRIMQQRFLFAVEWEKTITPLSLPQDKEAEQNNNNSNPNNNGGDNGMSRAESEDHKQQQGQQNQDDIGLFGEDSPTMPVAVDVSVTTGTAAEVSSTTVSTSAPVPVVTTIPTNEIQYFTTPILANRHAKDIYMSWHALFLPGVRNEGYRRLEEEAIERDLATLAETSWGLWARDETFEGIEVDTGRRVQERFKVWVRRIEVFGPAN</sequence>
<feature type="compositionally biased region" description="Basic residues" evidence="1">
    <location>
        <begin position="773"/>
        <end position="789"/>
    </location>
</feature>
<feature type="region of interest" description="Disordered" evidence="1">
    <location>
        <begin position="126"/>
        <end position="186"/>
    </location>
</feature>
<feature type="compositionally biased region" description="Acidic residues" evidence="1">
    <location>
        <begin position="944"/>
        <end position="953"/>
    </location>
</feature>
<comment type="caution">
    <text evidence="2">The sequence shown here is derived from an EMBL/GenBank/DDBJ whole genome shotgun (WGS) entry which is preliminary data.</text>
</comment>
<name>A0AAN6F222_EXODE</name>
<feature type="compositionally biased region" description="Basic and acidic residues" evidence="1">
    <location>
        <begin position="12"/>
        <end position="21"/>
    </location>
</feature>
<feature type="region of interest" description="Disordered" evidence="1">
    <location>
        <begin position="1"/>
        <end position="104"/>
    </location>
</feature>
<feature type="region of interest" description="Disordered" evidence="1">
    <location>
        <begin position="1263"/>
        <end position="1314"/>
    </location>
</feature>
<feature type="compositionally biased region" description="Basic and acidic residues" evidence="1">
    <location>
        <begin position="588"/>
        <end position="599"/>
    </location>
</feature>
<feature type="compositionally biased region" description="Polar residues" evidence="1">
    <location>
        <begin position="306"/>
        <end position="317"/>
    </location>
</feature>
<feature type="region of interest" description="Disordered" evidence="1">
    <location>
        <begin position="770"/>
        <end position="789"/>
    </location>
</feature>
<feature type="compositionally biased region" description="Basic and acidic residues" evidence="1">
    <location>
        <begin position="500"/>
        <end position="515"/>
    </location>
</feature>
<feature type="compositionally biased region" description="Basic and acidic residues" evidence="1">
    <location>
        <begin position="448"/>
        <end position="459"/>
    </location>
</feature>
<feature type="compositionally biased region" description="Low complexity" evidence="1">
    <location>
        <begin position="1273"/>
        <end position="1283"/>
    </location>
</feature>
<feature type="compositionally biased region" description="Polar residues" evidence="1">
    <location>
        <begin position="383"/>
        <end position="392"/>
    </location>
</feature>
<evidence type="ECO:0000313" key="3">
    <source>
        <dbReference type="Proteomes" id="UP001161757"/>
    </source>
</evidence>
<feature type="compositionally biased region" description="Polar residues" evidence="1">
    <location>
        <begin position="399"/>
        <end position="416"/>
    </location>
</feature>
<feature type="compositionally biased region" description="Basic and acidic residues" evidence="1">
    <location>
        <begin position="934"/>
        <end position="943"/>
    </location>
</feature>
<evidence type="ECO:0000256" key="1">
    <source>
        <dbReference type="SAM" id="MobiDB-lite"/>
    </source>
</evidence>
<organism evidence="2 3">
    <name type="scientific">Exophiala dermatitidis</name>
    <name type="common">Black yeast-like fungus</name>
    <name type="synonym">Wangiella dermatitidis</name>
    <dbReference type="NCBI Taxonomy" id="5970"/>
    <lineage>
        <taxon>Eukaryota</taxon>
        <taxon>Fungi</taxon>
        <taxon>Dikarya</taxon>
        <taxon>Ascomycota</taxon>
        <taxon>Pezizomycotina</taxon>
        <taxon>Eurotiomycetes</taxon>
        <taxon>Chaetothyriomycetidae</taxon>
        <taxon>Chaetothyriales</taxon>
        <taxon>Herpotrichiellaceae</taxon>
        <taxon>Exophiala</taxon>
    </lineage>
</organism>
<feature type="region of interest" description="Disordered" evidence="1">
    <location>
        <begin position="932"/>
        <end position="953"/>
    </location>
</feature>
<dbReference type="EMBL" id="JAJGCB010000001">
    <property type="protein sequence ID" value="KAJ8996081.1"/>
    <property type="molecule type" value="Genomic_DNA"/>
</dbReference>
<feature type="region of interest" description="Disordered" evidence="1">
    <location>
        <begin position="797"/>
        <end position="854"/>
    </location>
</feature>
<accession>A0AAN6F222</accession>
<evidence type="ECO:0000313" key="2">
    <source>
        <dbReference type="EMBL" id="KAJ8996081.1"/>
    </source>
</evidence>